<evidence type="ECO:0000313" key="4">
    <source>
        <dbReference type="EMBL" id="GAA4912648.1"/>
    </source>
</evidence>
<dbReference type="InterPro" id="IPR012336">
    <property type="entry name" value="Thioredoxin-like_fold"/>
</dbReference>
<dbReference type="EMBL" id="BAABLW010000002">
    <property type="protein sequence ID" value="GAA4912648.1"/>
    <property type="molecule type" value="Genomic_DNA"/>
</dbReference>
<comment type="caution">
    <text evidence="4">The sequence shown here is derived from an EMBL/GenBank/DDBJ whole genome shotgun (WGS) entry which is preliminary data.</text>
</comment>
<keyword evidence="2" id="KW-0472">Membrane</keyword>
<proteinExistence type="predicted"/>
<feature type="compositionally biased region" description="Low complexity" evidence="1">
    <location>
        <begin position="81"/>
        <end position="91"/>
    </location>
</feature>
<reference evidence="5" key="1">
    <citation type="journal article" date="2019" name="Int. J. Syst. Evol. Microbiol.">
        <title>The Global Catalogue of Microorganisms (GCM) 10K type strain sequencing project: providing services to taxonomists for standard genome sequencing and annotation.</title>
        <authorList>
            <consortium name="The Broad Institute Genomics Platform"/>
            <consortium name="The Broad Institute Genome Sequencing Center for Infectious Disease"/>
            <person name="Wu L."/>
            <person name="Ma J."/>
        </authorList>
    </citation>
    <scope>NUCLEOTIDE SEQUENCE [LARGE SCALE GENOMIC DNA]</scope>
    <source>
        <strain evidence="5">JCM 19129</strain>
    </source>
</reference>
<dbReference type="Pfam" id="PF13462">
    <property type="entry name" value="Thioredoxin_4"/>
    <property type="match status" value="1"/>
</dbReference>
<dbReference type="Gene3D" id="3.40.30.10">
    <property type="entry name" value="Glutaredoxin"/>
    <property type="match status" value="1"/>
</dbReference>
<feature type="transmembrane region" description="Helical" evidence="2">
    <location>
        <begin position="50"/>
        <end position="75"/>
    </location>
</feature>
<dbReference type="CDD" id="cd02972">
    <property type="entry name" value="DsbA_family"/>
    <property type="match status" value="1"/>
</dbReference>
<feature type="compositionally biased region" description="Low complexity" evidence="1">
    <location>
        <begin position="14"/>
        <end position="33"/>
    </location>
</feature>
<sequence>MTTPPQDGQHYPTQGSGPAGAQPPAGYQPPGYSDPASGAEPTSEPRRTGLIVGVALGVILLVGVLVAVLFATGAFDDDAEPGQTAPAATEPAAEEETAPQQPHGAYPAAGTDEGGFILTAPDELAAGAAPEGPVHVVIYTDAGCPACGNFESAFHDQLEGWLAAGDIALEYRSMNWIRPPYSGDAANAFACMAEEAPEYYLDFLGSITAEQDGGFQLQKQGLAERAEQDYGVNITDCVDEDRYADFVAGAGEHGLAQGIAGTPTVIINGEEVPAAELGATDRHIEEAIAAQ</sequence>
<dbReference type="SUPFAM" id="SSF52833">
    <property type="entry name" value="Thioredoxin-like"/>
    <property type="match status" value="1"/>
</dbReference>
<feature type="region of interest" description="Disordered" evidence="1">
    <location>
        <begin position="1"/>
        <end position="44"/>
    </location>
</feature>
<dbReference type="RefSeq" id="WP_345476430.1">
    <property type="nucleotide sequence ID" value="NZ_BAABLW010000002.1"/>
</dbReference>
<evidence type="ECO:0000313" key="5">
    <source>
        <dbReference type="Proteomes" id="UP001500368"/>
    </source>
</evidence>
<evidence type="ECO:0000259" key="3">
    <source>
        <dbReference type="Pfam" id="PF13462"/>
    </source>
</evidence>
<accession>A0ABP9FRB5</accession>
<evidence type="ECO:0000256" key="2">
    <source>
        <dbReference type="SAM" id="Phobius"/>
    </source>
</evidence>
<organism evidence="4 5">
    <name type="scientific">Nesterenkonia rhizosphaerae</name>
    <dbReference type="NCBI Taxonomy" id="1348272"/>
    <lineage>
        <taxon>Bacteria</taxon>
        <taxon>Bacillati</taxon>
        <taxon>Actinomycetota</taxon>
        <taxon>Actinomycetes</taxon>
        <taxon>Micrococcales</taxon>
        <taxon>Micrococcaceae</taxon>
        <taxon>Nesterenkonia</taxon>
    </lineage>
</organism>
<keyword evidence="2" id="KW-1133">Transmembrane helix</keyword>
<feature type="domain" description="Thioredoxin-like fold" evidence="3">
    <location>
        <begin position="129"/>
        <end position="273"/>
    </location>
</feature>
<name>A0ABP9FRB5_9MICC</name>
<dbReference type="InterPro" id="IPR036249">
    <property type="entry name" value="Thioredoxin-like_sf"/>
</dbReference>
<keyword evidence="2" id="KW-0812">Transmembrane</keyword>
<feature type="region of interest" description="Disordered" evidence="1">
    <location>
        <begin position="76"/>
        <end position="112"/>
    </location>
</feature>
<keyword evidence="5" id="KW-1185">Reference proteome</keyword>
<evidence type="ECO:0000256" key="1">
    <source>
        <dbReference type="SAM" id="MobiDB-lite"/>
    </source>
</evidence>
<dbReference type="Proteomes" id="UP001500368">
    <property type="component" value="Unassembled WGS sequence"/>
</dbReference>
<protein>
    <recommendedName>
        <fullName evidence="3">Thioredoxin-like fold domain-containing protein</fullName>
    </recommendedName>
</protein>
<gene>
    <name evidence="4" type="ORF">GCM10025790_04080</name>
</gene>